<protein>
    <submittedName>
        <fullName evidence="2">Uncharacterized protein</fullName>
    </submittedName>
</protein>
<reference evidence="2 3" key="1">
    <citation type="submission" date="2015-07" db="EMBL/GenBank/DDBJ databases">
        <title>Whole genome sequence of Herpetosiphon geysericola DSM 7119.</title>
        <authorList>
            <person name="Hemp J."/>
            <person name="Ward L.M."/>
            <person name="Pace L.A."/>
            <person name="Fischer W.W."/>
        </authorList>
    </citation>
    <scope>NUCLEOTIDE SEQUENCE [LARGE SCALE GENOMIC DNA]</scope>
    <source>
        <strain evidence="2 3">DSM 7119</strain>
    </source>
</reference>
<proteinExistence type="predicted"/>
<feature type="transmembrane region" description="Helical" evidence="1">
    <location>
        <begin position="255"/>
        <end position="275"/>
    </location>
</feature>
<feature type="transmembrane region" description="Helical" evidence="1">
    <location>
        <begin position="168"/>
        <end position="191"/>
    </location>
</feature>
<keyword evidence="1" id="KW-0812">Transmembrane</keyword>
<keyword evidence="1" id="KW-0472">Membrane</keyword>
<name>A0A0P6Z3A2_9CHLR</name>
<dbReference type="AlphaFoldDB" id="A0A0P6Z3A2"/>
<dbReference type="OrthoDB" id="9818701at2"/>
<comment type="caution">
    <text evidence="2">The sequence shown here is derived from an EMBL/GenBank/DDBJ whole genome shotgun (WGS) entry which is preliminary data.</text>
</comment>
<feature type="transmembrane region" description="Helical" evidence="1">
    <location>
        <begin position="40"/>
        <end position="61"/>
    </location>
</feature>
<keyword evidence="1" id="KW-1133">Transmembrane helix</keyword>
<evidence type="ECO:0000256" key="1">
    <source>
        <dbReference type="SAM" id="Phobius"/>
    </source>
</evidence>
<dbReference type="Proteomes" id="UP000050277">
    <property type="component" value="Unassembled WGS sequence"/>
</dbReference>
<dbReference type="RefSeq" id="WP_054532460.1">
    <property type="nucleotide sequence ID" value="NZ_LGKP01000003.1"/>
</dbReference>
<evidence type="ECO:0000313" key="2">
    <source>
        <dbReference type="EMBL" id="KPL91878.1"/>
    </source>
</evidence>
<feature type="transmembrane region" description="Helical" evidence="1">
    <location>
        <begin position="94"/>
        <end position="116"/>
    </location>
</feature>
<keyword evidence="3" id="KW-1185">Reference proteome</keyword>
<accession>A0A0P6Z3A2</accession>
<feature type="transmembrane region" description="Helical" evidence="1">
    <location>
        <begin position="12"/>
        <end position="28"/>
    </location>
</feature>
<organism evidence="2 3">
    <name type="scientific">Herpetosiphon geysericola</name>
    <dbReference type="NCBI Taxonomy" id="70996"/>
    <lineage>
        <taxon>Bacteria</taxon>
        <taxon>Bacillati</taxon>
        <taxon>Chloroflexota</taxon>
        <taxon>Chloroflexia</taxon>
        <taxon>Herpetosiphonales</taxon>
        <taxon>Herpetosiphonaceae</taxon>
        <taxon>Herpetosiphon</taxon>
    </lineage>
</organism>
<dbReference type="STRING" id="70996.SE18_00515"/>
<sequence>MIRYHLKRNLNWLFLVVIVIIGFLSWVYRRGGSWLGQSMSYYAVLQYWSLITTVLLFGIATTMPSWHTDNRAYDPINVARPQLKYLIFDGLARLATMLLPVVLVGVLGSLFLQTRVADIAFAESPTNAFPPALDKLTVWLVFWLGPLPGIALWVAISDLVATWLQSSIWRLITLGAVAVADAANRIGLAFISPSGTTLGIAQTHCCGDISQTVQSNYEFIGQLMVRPALWGAYAYRMDGTPYSGPLTTAIAPSLFQTRAALGIAAILLMIGAAWLRQRQLDRLFNDQ</sequence>
<gene>
    <name evidence="2" type="ORF">SE18_00515</name>
</gene>
<evidence type="ECO:0000313" key="3">
    <source>
        <dbReference type="Proteomes" id="UP000050277"/>
    </source>
</evidence>
<dbReference type="EMBL" id="LGKP01000003">
    <property type="protein sequence ID" value="KPL91878.1"/>
    <property type="molecule type" value="Genomic_DNA"/>
</dbReference>
<feature type="transmembrane region" description="Helical" evidence="1">
    <location>
        <begin position="136"/>
        <end position="156"/>
    </location>
</feature>